<dbReference type="Proteomes" id="UP000799439">
    <property type="component" value="Unassembled WGS sequence"/>
</dbReference>
<evidence type="ECO:0000256" key="4">
    <source>
        <dbReference type="ARBA" id="ARBA00023136"/>
    </source>
</evidence>
<evidence type="ECO:0000259" key="8">
    <source>
        <dbReference type="Pfam" id="PF20684"/>
    </source>
</evidence>
<feature type="transmembrane region" description="Helical" evidence="7">
    <location>
        <begin position="143"/>
        <end position="170"/>
    </location>
</feature>
<dbReference type="EMBL" id="ML996081">
    <property type="protein sequence ID" value="KAF2157520.1"/>
    <property type="molecule type" value="Genomic_DNA"/>
</dbReference>
<feature type="domain" description="Rhodopsin" evidence="8">
    <location>
        <begin position="48"/>
        <end position="287"/>
    </location>
</feature>
<proteinExistence type="inferred from homology"/>
<dbReference type="PANTHER" id="PTHR33048:SF42">
    <property type="entry name" value="INTEGRAL MEMBRANE PROTEIN"/>
    <property type="match status" value="1"/>
</dbReference>
<feature type="transmembrane region" description="Helical" evidence="7">
    <location>
        <begin position="63"/>
        <end position="87"/>
    </location>
</feature>
<sequence>MSTSTPTLSDASPPASQQTGSLPHDNLGPAIIAGSVLCLIFAAAFLSLRIWRSFHIKRFRWEDGFLIASTVLLAATVGIIIASVPFGQGRHVWDIPDRNNIRNASRLTVTAIAIDKIALAVAKVSVCITLVQLGLGRTCNAIIIFATLVGALGNLLVVIDLLAGCNTYWLFHETHTSYCLPLSMFKWTTIFRGAANAFQDVVFVLAPIWFLRYVKITRRDRRAINIMLCFLLAATVFAIAKAIMIPAGMAAIEDITWRSANVHCLDPAETALSIMAACLPAVRQVLTRHLPQKWQFWKRTGGNTGQNHSTAESSTFSRIFLRRHGGRKSLLPFHSSDMRSDDSLKMPPPLSSLSASGWKKIHSPIKTETVTNISAAGESLLTLQAPSAVVFLRPRSDSDHRLTEPFSPLSLDELNSTDRHSTTPELMGPEISQLSMHGDDVASSAGSTERLSFGMDWHEGLKVLPNKK</sequence>
<dbReference type="OrthoDB" id="4682787at2759"/>
<keyword evidence="10" id="KW-1185">Reference proteome</keyword>
<dbReference type="Pfam" id="PF20684">
    <property type="entry name" value="Fung_rhodopsin"/>
    <property type="match status" value="1"/>
</dbReference>
<evidence type="ECO:0000256" key="6">
    <source>
        <dbReference type="SAM" id="MobiDB-lite"/>
    </source>
</evidence>
<feature type="transmembrane region" description="Helical" evidence="7">
    <location>
        <begin position="107"/>
        <end position="131"/>
    </location>
</feature>
<organism evidence="9 10">
    <name type="scientific">Myriangium duriaei CBS 260.36</name>
    <dbReference type="NCBI Taxonomy" id="1168546"/>
    <lineage>
        <taxon>Eukaryota</taxon>
        <taxon>Fungi</taxon>
        <taxon>Dikarya</taxon>
        <taxon>Ascomycota</taxon>
        <taxon>Pezizomycotina</taxon>
        <taxon>Dothideomycetes</taxon>
        <taxon>Dothideomycetidae</taxon>
        <taxon>Myriangiales</taxon>
        <taxon>Myriangiaceae</taxon>
        <taxon>Myriangium</taxon>
    </lineage>
</organism>
<keyword evidence="4 7" id="KW-0472">Membrane</keyword>
<keyword evidence="3 7" id="KW-1133">Transmembrane helix</keyword>
<feature type="transmembrane region" description="Helical" evidence="7">
    <location>
        <begin position="190"/>
        <end position="211"/>
    </location>
</feature>
<feature type="region of interest" description="Disordered" evidence="6">
    <location>
        <begin position="1"/>
        <end position="20"/>
    </location>
</feature>
<dbReference type="AlphaFoldDB" id="A0A9P4JBD0"/>
<feature type="transmembrane region" description="Helical" evidence="7">
    <location>
        <begin position="30"/>
        <end position="51"/>
    </location>
</feature>
<dbReference type="PANTHER" id="PTHR33048">
    <property type="entry name" value="PTH11-LIKE INTEGRAL MEMBRANE PROTEIN (AFU_ORTHOLOGUE AFUA_5G11245)"/>
    <property type="match status" value="1"/>
</dbReference>
<feature type="region of interest" description="Disordered" evidence="6">
    <location>
        <begin position="398"/>
        <end position="426"/>
    </location>
</feature>
<dbReference type="InterPro" id="IPR052337">
    <property type="entry name" value="SAT4-like"/>
</dbReference>
<evidence type="ECO:0000256" key="7">
    <source>
        <dbReference type="SAM" id="Phobius"/>
    </source>
</evidence>
<comment type="subcellular location">
    <subcellularLocation>
        <location evidence="1">Membrane</location>
        <topology evidence="1">Multi-pass membrane protein</topology>
    </subcellularLocation>
</comment>
<gene>
    <name evidence="9" type="ORF">K461DRAFT_289826</name>
</gene>
<dbReference type="GO" id="GO:0016020">
    <property type="term" value="C:membrane"/>
    <property type="evidence" value="ECO:0007669"/>
    <property type="project" value="UniProtKB-SubCell"/>
</dbReference>
<evidence type="ECO:0000256" key="5">
    <source>
        <dbReference type="ARBA" id="ARBA00038359"/>
    </source>
</evidence>
<evidence type="ECO:0000256" key="1">
    <source>
        <dbReference type="ARBA" id="ARBA00004141"/>
    </source>
</evidence>
<evidence type="ECO:0000256" key="2">
    <source>
        <dbReference type="ARBA" id="ARBA00022692"/>
    </source>
</evidence>
<evidence type="ECO:0000313" key="9">
    <source>
        <dbReference type="EMBL" id="KAF2157520.1"/>
    </source>
</evidence>
<accession>A0A9P4JBD0</accession>
<comment type="similarity">
    <text evidence="5">Belongs to the SAT4 family.</text>
</comment>
<evidence type="ECO:0000256" key="3">
    <source>
        <dbReference type="ARBA" id="ARBA00022989"/>
    </source>
</evidence>
<reference evidence="9" key="1">
    <citation type="journal article" date="2020" name="Stud. Mycol.">
        <title>101 Dothideomycetes genomes: a test case for predicting lifestyles and emergence of pathogens.</title>
        <authorList>
            <person name="Haridas S."/>
            <person name="Albert R."/>
            <person name="Binder M."/>
            <person name="Bloem J."/>
            <person name="Labutti K."/>
            <person name="Salamov A."/>
            <person name="Andreopoulos B."/>
            <person name="Baker S."/>
            <person name="Barry K."/>
            <person name="Bills G."/>
            <person name="Bluhm B."/>
            <person name="Cannon C."/>
            <person name="Castanera R."/>
            <person name="Culley D."/>
            <person name="Daum C."/>
            <person name="Ezra D."/>
            <person name="Gonzalez J."/>
            <person name="Henrissat B."/>
            <person name="Kuo A."/>
            <person name="Liang C."/>
            <person name="Lipzen A."/>
            <person name="Lutzoni F."/>
            <person name="Magnuson J."/>
            <person name="Mondo S."/>
            <person name="Nolan M."/>
            <person name="Ohm R."/>
            <person name="Pangilinan J."/>
            <person name="Park H.-J."/>
            <person name="Ramirez L."/>
            <person name="Alfaro M."/>
            <person name="Sun H."/>
            <person name="Tritt A."/>
            <person name="Yoshinaga Y."/>
            <person name="Zwiers L.-H."/>
            <person name="Turgeon B."/>
            <person name="Goodwin S."/>
            <person name="Spatafora J."/>
            <person name="Crous P."/>
            <person name="Grigoriev I."/>
        </authorList>
    </citation>
    <scope>NUCLEOTIDE SEQUENCE</scope>
    <source>
        <strain evidence="9">CBS 260.36</strain>
    </source>
</reference>
<feature type="transmembrane region" description="Helical" evidence="7">
    <location>
        <begin position="223"/>
        <end position="244"/>
    </location>
</feature>
<comment type="caution">
    <text evidence="9">The sequence shown here is derived from an EMBL/GenBank/DDBJ whole genome shotgun (WGS) entry which is preliminary data.</text>
</comment>
<evidence type="ECO:0000313" key="10">
    <source>
        <dbReference type="Proteomes" id="UP000799439"/>
    </source>
</evidence>
<keyword evidence="2 7" id="KW-0812">Transmembrane</keyword>
<name>A0A9P4JBD0_9PEZI</name>
<protein>
    <recommendedName>
        <fullName evidence="8">Rhodopsin domain-containing protein</fullName>
    </recommendedName>
</protein>
<dbReference type="InterPro" id="IPR049326">
    <property type="entry name" value="Rhodopsin_dom_fungi"/>
</dbReference>